<gene>
    <name evidence="2" type="ORF">NDU88_001363</name>
</gene>
<evidence type="ECO:0000256" key="1">
    <source>
        <dbReference type="SAM" id="MobiDB-lite"/>
    </source>
</evidence>
<dbReference type="AlphaFoldDB" id="A0AAV7V9G1"/>
<evidence type="ECO:0000313" key="3">
    <source>
        <dbReference type="Proteomes" id="UP001066276"/>
    </source>
</evidence>
<feature type="compositionally biased region" description="Low complexity" evidence="1">
    <location>
        <begin position="37"/>
        <end position="55"/>
    </location>
</feature>
<evidence type="ECO:0000313" key="2">
    <source>
        <dbReference type="EMBL" id="KAJ1197506.1"/>
    </source>
</evidence>
<dbReference type="Proteomes" id="UP001066276">
    <property type="component" value="Chromosome 2_1"/>
</dbReference>
<organism evidence="2 3">
    <name type="scientific">Pleurodeles waltl</name>
    <name type="common">Iberian ribbed newt</name>
    <dbReference type="NCBI Taxonomy" id="8319"/>
    <lineage>
        <taxon>Eukaryota</taxon>
        <taxon>Metazoa</taxon>
        <taxon>Chordata</taxon>
        <taxon>Craniata</taxon>
        <taxon>Vertebrata</taxon>
        <taxon>Euteleostomi</taxon>
        <taxon>Amphibia</taxon>
        <taxon>Batrachia</taxon>
        <taxon>Caudata</taxon>
        <taxon>Salamandroidea</taxon>
        <taxon>Salamandridae</taxon>
        <taxon>Pleurodelinae</taxon>
        <taxon>Pleurodeles</taxon>
    </lineage>
</organism>
<feature type="compositionally biased region" description="Gly residues" evidence="1">
    <location>
        <begin position="1"/>
        <end position="10"/>
    </location>
</feature>
<accession>A0AAV7V9G1</accession>
<name>A0AAV7V9G1_PLEWA</name>
<keyword evidence="3" id="KW-1185">Reference proteome</keyword>
<reference evidence="2" key="1">
    <citation type="journal article" date="2022" name="bioRxiv">
        <title>Sequencing and chromosome-scale assembly of the giantPleurodeles waltlgenome.</title>
        <authorList>
            <person name="Brown T."/>
            <person name="Elewa A."/>
            <person name="Iarovenko S."/>
            <person name="Subramanian E."/>
            <person name="Araus A.J."/>
            <person name="Petzold A."/>
            <person name="Susuki M."/>
            <person name="Suzuki K.-i.T."/>
            <person name="Hayashi T."/>
            <person name="Toyoda A."/>
            <person name="Oliveira C."/>
            <person name="Osipova E."/>
            <person name="Leigh N.D."/>
            <person name="Simon A."/>
            <person name="Yun M.H."/>
        </authorList>
    </citation>
    <scope>NUCLEOTIDE SEQUENCE</scope>
    <source>
        <strain evidence="2">20211129_DDA</strain>
        <tissue evidence="2">Liver</tissue>
    </source>
</reference>
<proteinExistence type="predicted"/>
<feature type="region of interest" description="Disordered" evidence="1">
    <location>
        <begin position="1"/>
        <end position="80"/>
    </location>
</feature>
<comment type="caution">
    <text evidence="2">The sequence shown here is derived from an EMBL/GenBank/DDBJ whole genome shotgun (WGS) entry which is preliminary data.</text>
</comment>
<dbReference type="EMBL" id="JANPWB010000003">
    <property type="protein sequence ID" value="KAJ1197506.1"/>
    <property type="molecule type" value="Genomic_DNA"/>
</dbReference>
<protein>
    <submittedName>
        <fullName evidence="2">Uncharacterized protein</fullName>
    </submittedName>
</protein>
<sequence length="114" mass="11694">MKGGRRGGGAAALPRRRGAGPIQQRRRLSGEIRRCPRPASARPRGGGAPRASAPALQRLGARCTPAPDPTLRASAPTDGHMPATAPSLLVCSAPALHAPTSVYLNTTAPPHPCI</sequence>